<keyword evidence="3" id="KW-0675">Receptor</keyword>
<evidence type="ECO:0008006" key="6">
    <source>
        <dbReference type="Google" id="ProtNLM"/>
    </source>
</evidence>
<evidence type="ECO:0000256" key="2">
    <source>
        <dbReference type="ARBA" id="ARBA00023163"/>
    </source>
</evidence>
<reference evidence="4" key="1">
    <citation type="submission" date="2023-10" db="EMBL/GenBank/DDBJ databases">
        <title>Genome assembly of Pristionchus species.</title>
        <authorList>
            <person name="Yoshida K."/>
            <person name="Sommer R.J."/>
        </authorList>
    </citation>
    <scope>NUCLEOTIDE SEQUENCE</scope>
    <source>
        <strain evidence="4">RS5133</strain>
    </source>
</reference>
<name>A0AAV5W9F0_9BILA</name>
<dbReference type="Gene3D" id="1.10.565.10">
    <property type="entry name" value="Retinoid X Receptor"/>
    <property type="match status" value="1"/>
</dbReference>
<gene>
    <name evidence="4" type="ORF">PFISCL1PPCAC_20173</name>
</gene>
<proteinExistence type="predicted"/>
<evidence type="ECO:0000313" key="5">
    <source>
        <dbReference type="Proteomes" id="UP001432322"/>
    </source>
</evidence>
<dbReference type="EMBL" id="BTSY01000005">
    <property type="protein sequence ID" value="GMT28876.1"/>
    <property type="molecule type" value="Genomic_DNA"/>
</dbReference>
<sequence length="115" mass="12777">VSTIEQHRESRLLLAIRDALRALSLFRLSPHEVALTSAVVLLEKQFGYAGNLGSAIQQLLHMPARVSGVSHSLRDILPSLDSAASLHQELLNGVRETEVTTDIPQLYMELFNDFQ</sequence>
<keyword evidence="1" id="KW-0805">Transcription regulation</keyword>
<evidence type="ECO:0000256" key="3">
    <source>
        <dbReference type="ARBA" id="ARBA00023170"/>
    </source>
</evidence>
<protein>
    <recommendedName>
        <fullName evidence="6">Nuclear receptor</fullName>
    </recommendedName>
</protein>
<dbReference type="Proteomes" id="UP001432322">
    <property type="component" value="Unassembled WGS sequence"/>
</dbReference>
<evidence type="ECO:0000313" key="4">
    <source>
        <dbReference type="EMBL" id="GMT28876.1"/>
    </source>
</evidence>
<organism evidence="4 5">
    <name type="scientific">Pristionchus fissidentatus</name>
    <dbReference type="NCBI Taxonomy" id="1538716"/>
    <lineage>
        <taxon>Eukaryota</taxon>
        <taxon>Metazoa</taxon>
        <taxon>Ecdysozoa</taxon>
        <taxon>Nematoda</taxon>
        <taxon>Chromadorea</taxon>
        <taxon>Rhabditida</taxon>
        <taxon>Rhabditina</taxon>
        <taxon>Diplogasteromorpha</taxon>
        <taxon>Diplogasteroidea</taxon>
        <taxon>Neodiplogasteridae</taxon>
        <taxon>Pristionchus</taxon>
    </lineage>
</organism>
<dbReference type="InterPro" id="IPR035500">
    <property type="entry name" value="NHR-like_dom_sf"/>
</dbReference>
<evidence type="ECO:0000256" key="1">
    <source>
        <dbReference type="ARBA" id="ARBA00023015"/>
    </source>
</evidence>
<keyword evidence="5" id="KW-1185">Reference proteome</keyword>
<comment type="caution">
    <text evidence="4">The sequence shown here is derived from an EMBL/GenBank/DDBJ whole genome shotgun (WGS) entry which is preliminary data.</text>
</comment>
<feature type="non-terminal residue" evidence="4">
    <location>
        <position position="1"/>
    </location>
</feature>
<dbReference type="SUPFAM" id="SSF48508">
    <property type="entry name" value="Nuclear receptor ligand-binding domain"/>
    <property type="match status" value="1"/>
</dbReference>
<accession>A0AAV5W9F0</accession>
<dbReference type="AlphaFoldDB" id="A0AAV5W9F0"/>
<keyword evidence="2" id="KW-0804">Transcription</keyword>